<feature type="transmembrane region" description="Helical" evidence="9">
    <location>
        <begin position="32"/>
        <end position="53"/>
    </location>
</feature>
<comment type="function">
    <text evidence="8">The phosphoenolpyruvate-dependent sugar phosphotransferase system (PTS), a major carbohydrate active -transport system, catalyzes the phosphorylation of incoming sugar substrates concomitant with their translocation across the cell membrane.</text>
</comment>
<evidence type="ECO:0000256" key="4">
    <source>
        <dbReference type="ARBA" id="ARBA00022597"/>
    </source>
</evidence>
<feature type="transmembrane region" description="Helical" evidence="9">
    <location>
        <begin position="147"/>
        <end position="165"/>
    </location>
</feature>
<dbReference type="GO" id="GO:1901264">
    <property type="term" value="P:carbohydrate derivative transport"/>
    <property type="evidence" value="ECO:0007669"/>
    <property type="project" value="TreeGrafter"/>
</dbReference>
<dbReference type="NCBIfam" id="TIGR00359">
    <property type="entry name" value="cello_pts_IIC"/>
    <property type="match status" value="1"/>
</dbReference>
<evidence type="ECO:0000256" key="2">
    <source>
        <dbReference type="ARBA" id="ARBA00022448"/>
    </source>
</evidence>
<dbReference type="InterPro" id="IPR051088">
    <property type="entry name" value="PTS_Sugar-EIIC/EIIB"/>
</dbReference>
<feature type="transmembrane region" description="Helical" evidence="9">
    <location>
        <begin position="186"/>
        <end position="206"/>
    </location>
</feature>
<feature type="transmembrane region" description="Helical" evidence="9">
    <location>
        <begin position="99"/>
        <end position="116"/>
    </location>
</feature>
<keyword evidence="3 8" id="KW-1003">Cell membrane</keyword>
<organism evidence="11 12">
    <name type="scientific">Vagococcus fessus</name>
    <dbReference type="NCBI Taxonomy" id="120370"/>
    <lineage>
        <taxon>Bacteria</taxon>
        <taxon>Bacillati</taxon>
        <taxon>Bacillota</taxon>
        <taxon>Bacilli</taxon>
        <taxon>Lactobacillales</taxon>
        <taxon>Enterococcaceae</taxon>
        <taxon>Vagococcus</taxon>
    </lineage>
</organism>
<keyword evidence="6 9" id="KW-1133">Transmembrane helix</keyword>
<dbReference type="Proteomes" id="UP000287101">
    <property type="component" value="Unassembled WGS sequence"/>
</dbReference>
<feature type="domain" description="PTS EIIC type-3" evidence="10">
    <location>
        <begin position="8"/>
        <end position="418"/>
    </location>
</feature>
<comment type="subcellular location">
    <subcellularLocation>
        <location evidence="1">Cell membrane</location>
        <topology evidence="1">Multi-pass membrane protein</topology>
    </subcellularLocation>
</comment>
<dbReference type="GO" id="GO:0005886">
    <property type="term" value="C:plasma membrane"/>
    <property type="evidence" value="ECO:0007669"/>
    <property type="project" value="UniProtKB-SubCell"/>
</dbReference>
<dbReference type="PROSITE" id="PS51105">
    <property type="entry name" value="PTS_EIIC_TYPE_3"/>
    <property type="match status" value="1"/>
</dbReference>
<dbReference type="GO" id="GO:0009401">
    <property type="term" value="P:phosphoenolpyruvate-dependent sugar phosphotransferase system"/>
    <property type="evidence" value="ECO:0007669"/>
    <property type="project" value="InterPro"/>
</dbReference>
<evidence type="ECO:0000256" key="6">
    <source>
        <dbReference type="ARBA" id="ARBA00022989"/>
    </source>
</evidence>
<keyword evidence="4 8" id="KW-0762">Sugar transport</keyword>
<keyword evidence="12" id="KW-1185">Reference proteome</keyword>
<accession>A0A430A7J2</accession>
<feature type="transmembrane region" description="Helical" evidence="9">
    <location>
        <begin position="73"/>
        <end position="92"/>
    </location>
</feature>
<dbReference type="OrthoDB" id="1550290at2"/>
<evidence type="ECO:0000256" key="8">
    <source>
        <dbReference type="PIRNR" id="PIRNR006351"/>
    </source>
</evidence>
<keyword evidence="2 8" id="KW-0813">Transport</keyword>
<feature type="transmembrane region" description="Helical" evidence="9">
    <location>
        <begin position="293"/>
        <end position="313"/>
    </location>
</feature>
<proteinExistence type="predicted"/>
<dbReference type="PIRSF" id="PIRSF006351">
    <property type="entry name" value="PTS_EIIC-Cellobiose"/>
    <property type="match status" value="1"/>
</dbReference>
<sequence>MKNAMSKLEGILTPLAKTIGENKYLIAIRDGFLVSTPLLITGSVFMLIANFPLPFWNEWMTALLGSDWAVKMSMPATASFDVMAILATMGIAYSLGKLLNINAIAAAGVSLVIWFMQTPYKIPFTPEGSETEQIVSGIPLQWTGSKGLFMGIIVALVATRLFAYFSNKGWTIKMPDGVPPTVAKSFEALIPGFIVTVIFFVIAWAFSLTSYGSAQQFIFESLQYPLLKLGNTLPAMVIAYIFLHLFWFFGINGSSVVGAVFNPVLSALSLENLDAYKTGAELPNIITGTFQDMFATFGGSGSTLALIVVMILVAKSQRSKKISQLSLVPGIFNINEPIIFGLPIVLNPLILVPFIIVPTLNIIIAYFAMSSGLVPLTNGISVPWTTPMIISGFLVTGWKGAVLQAVLFVMNMAVYYPFVKIIDKQFVLEEQENANKVEDDEISLDDFDFDDL</sequence>
<dbReference type="AlphaFoldDB" id="A0A430A7J2"/>
<feature type="transmembrane region" description="Helical" evidence="9">
    <location>
        <begin position="226"/>
        <end position="249"/>
    </location>
</feature>
<evidence type="ECO:0000313" key="11">
    <source>
        <dbReference type="EMBL" id="RSU03078.1"/>
    </source>
</evidence>
<dbReference type="GO" id="GO:0008982">
    <property type="term" value="F:protein-N(PI)-phosphohistidine-sugar phosphotransferase activity"/>
    <property type="evidence" value="ECO:0007669"/>
    <property type="project" value="UniProtKB-UniRule"/>
</dbReference>
<comment type="caution">
    <text evidence="11">The sequence shown here is derived from an EMBL/GenBank/DDBJ whole genome shotgun (WGS) entry which is preliminary data.</text>
</comment>
<keyword evidence="7 8" id="KW-0472">Membrane</keyword>
<dbReference type="EMBL" id="NGJY01000002">
    <property type="protein sequence ID" value="RSU03078.1"/>
    <property type="molecule type" value="Genomic_DNA"/>
</dbReference>
<evidence type="ECO:0000256" key="7">
    <source>
        <dbReference type="ARBA" id="ARBA00023136"/>
    </source>
</evidence>
<gene>
    <name evidence="11" type="ORF">CBF31_05005</name>
</gene>
<dbReference type="PANTHER" id="PTHR33989:SF11">
    <property type="entry name" value="LICHENAN PERMEASE IIC COMPONENT"/>
    <property type="match status" value="1"/>
</dbReference>
<feature type="transmembrane region" description="Helical" evidence="9">
    <location>
        <begin position="401"/>
        <end position="419"/>
    </location>
</feature>
<evidence type="ECO:0000256" key="3">
    <source>
        <dbReference type="ARBA" id="ARBA00022475"/>
    </source>
</evidence>
<name>A0A430A7J2_9ENTE</name>
<keyword evidence="5 9" id="KW-0812">Transmembrane</keyword>
<dbReference type="NCBIfam" id="TIGR00410">
    <property type="entry name" value="lacE"/>
    <property type="match status" value="1"/>
</dbReference>
<evidence type="ECO:0000256" key="1">
    <source>
        <dbReference type="ARBA" id="ARBA00004651"/>
    </source>
</evidence>
<dbReference type="InterPro" id="IPR003352">
    <property type="entry name" value="PTS_EIIC"/>
</dbReference>
<dbReference type="RefSeq" id="WP_126831291.1">
    <property type="nucleotide sequence ID" value="NZ_CBCRYB010000004.1"/>
</dbReference>
<protein>
    <recommendedName>
        <fullName evidence="8">Permease IIC component</fullName>
    </recommendedName>
</protein>
<evidence type="ECO:0000256" key="9">
    <source>
        <dbReference type="SAM" id="Phobius"/>
    </source>
</evidence>
<evidence type="ECO:0000259" key="10">
    <source>
        <dbReference type="PROSITE" id="PS51105"/>
    </source>
</evidence>
<evidence type="ECO:0000256" key="5">
    <source>
        <dbReference type="ARBA" id="ARBA00022692"/>
    </source>
</evidence>
<dbReference type="Pfam" id="PF02378">
    <property type="entry name" value="PTS_EIIC"/>
    <property type="match status" value="1"/>
</dbReference>
<evidence type="ECO:0000313" key="12">
    <source>
        <dbReference type="Proteomes" id="UP000287101"/>
    </source>
</evidence>
<dbReference type="PANTHER" id="PTHR33989">
    <property type="match status" value="1"/>
</dbReference>
<dbReference type="InterPro" id="IPR004796">
    <property type="entry name" value="PTS_IIC_cello"/>
</dbReference>
<dbReference type="InterPro" id="IPR004501">
    <property type="entry name" value="PTS_EIIC_3"/>
</dbReference>
<reference evidence="11 12" key="1">
    <citation type="submission" date="2017-05" db="EMBL/GenBank/DDBJ databases">
        <title>Vagococcus spp. assemblies.</title>
        <authorList>
            <person name="Gulvik C.A."/>
        </authorList>
    </citation>
    <scope>NUCLEOTIDE SEQUENCE [LARGE SCALE GENOMIC DNA]</scope>
    <source>
        <strain evidence="11 12">CCUG 41755</strain>
    </source>
</reference>